<evidence type="ECO:0000256" key="2">
    <source>
        <dbReference type="PROSITE-ProRule" id="PRU00335"/>
    </source>
</evidence>
<sequence length="225" mass="24235">MHSRARSPEAKLRRAEDLLDAARTLAADLGGVRHVTLAAVTEAAGLHPSAVRRYFDSKEELLLELAERGWNQWRDILTARLAGARGLTPVESATVVAATLVAQPLFCDLLTHVPLSLEGEVGIERARRYKTNSFAAYDGIVEALTSSSDTLTTTQVQDVIAAALGLTAQLWQVSHPTPSLAELYAQHPRWGHVALDFEPRLTRLLQAVAVGVTVTDGDGGAGKTR</sequence>
<dbReference type="GO" id="GO:0003700">
    <property type="term" value="F:DNA-binding transcription factor activity"/>
    <property type="evidence" value="ECO:0007669"/>
    <property type="project" value="TreeGrafter"/>
</dbReference>
<dbReference type="Gene3D" id="1.10.357.10">
    <property type="entry name" value="Tetracycline Repressor, domain 2"/>
    <property type="match status" value="1"/>
</dbReference>
<evidence type="ECO:0000256" key="1">
    <source>
        <dbReference type="ARBA" id="ARBA00023125"/>
    </source>
</evidence>
<feature type="domain" description="HTH tetR-type" evidence="3">
    <location>
        <begin position="12"/>
        <end position="73"/>
    </location>
</feature>
<gene>
    <name evidence="4" type="ORF">Pth03_02990</name>
</gene>
<dbReference type="AlphaFoldDB" id="A0A8J3UWB3"/>
<dbReference type="InterPro" id="IPR050109">
    <property type="entry name" value="HTH-type_TetR-like_transc_reg"/>
</dbReference>
<organism evidence="4 5">
    <name type="scientific">Planotetraspora thailandica</name>
    <dbReference type="NCBI Taxonomy" id="487172"/>
    <lineage>
        <taxon>Bacteria</taxon>
        <taxon>Bacillati</taxon>
        <taxon>Actinomycetota</taxon>
        <taxon>Actinomycetes</taxon>
        <taxon>Streptosporangiales</taxon>
        <taxon>Streptosporangiaceae</taxon>
        <taxon>Planotetraspora</taxon>
    </lineage>
</organism>
<dbReference type="InterPro" id="IPR009057">
    <property type="entry name" value="Homeodomain-like_sf"/>
</dbReference>
<proteinExistence type="predicted"/>
<accession>A0A8J3UWB3</accession>
<evidence type="ECO:0000259" key="3">
    <source>
        <dbReference type="PROSITE" id="PS50977"/>
    </source>
</evidence>
<dbReference type="RefSeq" id="WP_203942236.1">
    <property type="nucleotide sequence ID" value="NZ_BOOR01000004.1"/>
</dbReference>
<evidence type="ECO:0000313" key="5">
    <source>
        <dbReference type="Proteomes" id="UP000605992"/>
    </source>
</evidence>
<dbReference type="SUPFAM" id="SSF46689">
    <property type="entry name" value="Homeodomain-like"/>
    <property type="match status" value="1"/>
</dbReference>
<dbReference type="InterPro" id="IPR041483">
    <property type="entry name" value="TetR_C_34"/>
</dbReference>
<dbReference type="PANTHER" id="PTHR30055">
    <property type="entry name" value="HTH-TYPE TRANSCRIPTIONAL REGULATOR RUTR"/>
    <property type="match status" value="1"/>
</dbReference>
<feature type="DNA-binding region" description="H-T-H motif" evidence="2">
    <location>
        <begin position="36"/>
        <end position="55"/>
    </location>
</feature>
<comment type="caution">
    <text evidence="4">The sequence shown here is derived from an EMBL/GenBank/DDBJ whole genome shotgun (WGS) entry which is preliminary data.</text>
</comment>
<dbReference type="Pfam" id="PF17929">
    <property type="entry name" value="TetR_C_34"/>
    <property type="match status" value="1"/>
</dbReference>
<dbReference type="InterPro" id="IPR001647">
    <property type="entry name" value="HTH_TetR"/>
</dbReference>
<dbReference type="Pfam" id="PF00440">
    <property type="entry name" value="TetR_N"/>
    <property type="match status" value="1"/>
</dbReference>
<keyword evidence="1 2" id="KW-0238">DNA-binding</keyword>
<evidence type="ECO:0000313" key="4">
    <source>
        <dbReference type="EMBL" id="GII51910.1"/>
    </source>
</evidence>
<protein>
    <submittedName>
        <fullName evidence="4">TetR family transcriptional regulator</fullName>
    </submittedName>
</protein>
<keyword evidence="5" id="KW-1185">Reference proteome</keyword>
<dbReference type="EMBL" id="BOOR01000004">
    <property type="protein sequence ID" value="GII51910.1"/>
    <property type="molecule type" value="Genomic_DNA"/>
</dbReference>
<reference evidence="4" key="1">
    <citation type="submission" date="2021-01" db="EMBL/GenBank/DDBJ databases">
        <title>Whole genome shotgun sequence of Planotetraspora thailandica NBRC 104271.</title>
        <authorList>
            <person name="Komaki H."/>
            <person name="Tamura T."/>
        </authorList>
    </citation>
    <scope>NUCLEOTIDE SEQUENCE</scope>
    <source>
        <strain evidence="4">NBRC 104271</strain>
    </source>
</reference>
<dbReference type="Proteomes" id="UP000605992">
    <property type="component" value="Unassembled WGS sequence"/>
</dbReference>
<dbReference type="GO" id="GO:0000976">
    <property type="term" value="F:transcription cis-regulatory region binding"/>
    <property type="evidence" value="ECO:0007669"/>
    <property type="project" value="TreeGrafter"/>
</dbReference>
<dbReference type="PANTHER" id="PTHR30055:SF178">
    <property type="entry name" value="POSSIBLE TRANSCRIPTIONAL REGULATORY PROTEIN"/>
    <property type="match status" value="1"/>
</dbReference>
<name>A0A8J3UWB3_9ACTN</name>
<dbReference type="PROSITE" id="PS50977">
    <property type="entry name" value="HTH_TETR_2"/>
    <property type="match status" value="1"/>
</dbReference>